<dbReference type="Gene3D" id="3.40.50.410">
    <property type="entry name" value="von Willebrand factor, type A domain"/>
    <property type="match status" value="1"/>
</dbReference>
<sequence length="326" mass="36179">MCSTYRTALVDKIMYDDKAPNLQPSTSSSGAGTSSRRRSFLSAFSGGHTRSRSAELLDLPPPSYDSLQRSKSGKSKTGWLRKPAPKRSESFEDALEVLRKYDTVILVDDSGSMVLPGSTRGRTRWWEAGDALETLADTAQQYDTDGIDIYFLNDRREARNIKVAIPVDSRLEVRQLFSQVRPSGPTPTGERLDQIVKPRLCQLEEAEIGPDGTPRDRTSGAEIKRVNFIVISDGEASDDPRYAIIDAAMRLQAIRNLCLIQLGIQFVQIGNDPSATRALKELDDDLHRKANIRDIVDTTPYAKLNPVTAEGLMKVLLGGINRRIDK</sequence>
<gene>
    <name evidence="3" type="ORF">HMN09_01143200</name>
</gene>
<dbReference type="InterPro" id="IPR002035">
    <property type="entry name" value="VWF_A"/>
</dbReference>
<comment type="caution">
    <text evidence="3">The sequence shown here is derived from an EMBL/GenBank/DDBJ whole genome shotgun (WGS) entry which is preliminary data.</text>
</comment>
<accession>A0A8H6S7A6</accession>
<dbReference type="PANTHER" id="PTHR34706:SF1">
    <property type="entry name" value="VWFA DOMAIN-CONTAINING PROTEIN"/>
    <property type="match status" value="1"/>
</dbReference>
<evidence type="ECO:0000256" key="1">
    <source>
        <dbReference type="SAM" id="MobiDB-lite"/>
    </source>
</evidence>
<evidence type="ECO:0000259" key="2">
    <source>
        <dbReference type="PROSITE" id="PS50234"/>
    </source>
</evidence>
<dbReference type="OrthoDB" id="2142040at2759"/>
<feature type="compositionally biased region" description="Low complexity" evidence="1">
    <location>
        <begin position="25"/>
        <end position="34"/>
    </location>
</feature>
<proteinExistence type="predicted"/>
<keyword evidence="4" id="KW-1185">Reference proteome</keyword>
<dbReference type="Proteomes" id="UP000613580">
    <property type="component" value="Unassembled WGS sequence"/>
</dbReference>
<evidence type="ECO:0000313" key="3">
    <source>
        <dbReference type="EMBL" id="KAF7294148.1"/>
    </source>
</evidence>
<reference evidence="3" key="1">
    <citation type="submission" date="2020-05" db="EMBL/GenBank/DDBJ databases">
        <title>Mycena genomes resolve the evolution of fungal bioluminescence.</title>
        <authorList>
            <person name="Tsai I.J."/>
        </authorList>
    </citation>
    <scope>NUCLEOTIDE SEQUENCE</scope>
    <source>
        <strain evidence="3">110903Hualien_Pintung</strain>
    </source>
</reference>
<feature type="region of interest" description="Disordered" evidence="1">
    <location>
        <begin position="18"/>
        <end position="85"/>
    </location>
</feature>
<dbReference type="PROSITE" id="PS50234">
    <property type="entry name" value="VWFA"/>
    <property type="match status" value="1"/>
</dbReference>
<evidence type="ECO:0000313" key="4">
    <source>
        <dbReference type="Proteomes" id="UP000613580"/>
    </source>
</evidence>
<dbReference type="AlphaFoldDB" id="A0A8H6S7A6"/>
<dbReference type="EMBL" id="JACAZE010000019">
    <property type="protein sequence ID" value="KAF7294148.1"/>
    <property type="molecule type" value="Genomic_DNA"/>
</dbReference>
<organism evidence="3 4">
    <name type="scientific">Mycena chlorophos</name>
    <name type="common">Agaric fungus</name>
    <name type="synonym">Agaricus chlorophos</name>
    <dbReference type="NCBI Taxonomy" id="658473"/>
    <lineage>
        <taxon>Eukaryota</taxon>
        <taxon>Fungi</taxon>
        <taxon>Dikarya</taxon>
        <taxon>Basidiomycota</taxon>
        <taxon>Agaricomycotina</taxon>
        <taxon>Agaricomycetes</taxon>
        <taxon>Agaricomycetidae</taxon>
        <taxon>Agaricales</taxon>
        <taxon>Marasmiineae</taxon>
        <taxon>Mycenaceae</taxon>
        <taxon>Mycena</taxon>
    </lineage>
</organism>
<dbReference type="SMART" id="SM00327">
    <property type="entry name" value="VWA"/>
    <property type="match status" value="1"/>
</dbReference>
<dbReference type="PANTHER" id="PTHR34706">
    <property type="entry name" value="SLR1338 PROTEIN"/>
    <property type="match status" value="1"/>
</dbReference>
<protein>
    <recommendedName>
        <fullName evidence="2">VWFA domain-containing protein</fullName>
    </recommendedName>
</protein>
<feature type="domain" description="VWFA" evidence="2">
    <location>
        <begin position="102"/>
        <end position="316"/>
    </location>
</feature>
<name>A0A8H6S7A6_MYCCL</name>
<dbReference type="InterPro" id="IPR036465">
    <property type="entry name" value="vWFA_dom_sf"/>
</dbReference>
<dbReference type="SUPFAM" id="SSF53300">
    <property type="entry name" value="vWA-like"/>
    <property type="match status" value="1"/>
</dbReference>